<keyword evidence="1" id="KW-0472">Membrane</keyword>
<gene>
    <name evidence="2" type="ORF">AB4875_00565</name>
</gene>
<evidence type="ECO:0000256" key="1">
    <source>
        <dbReference type="SAM" id="Phobius"/>
    </source>
</evidence>
<feature type="transmembrane region" description="Helical" evidence="1">
    <location>
        <begin position="57"/>
        <end position="80"/>
    </location>
</feature>
<organism evidence="2 3">
    <name type="scientific">Zhongshania arctica</name>
    <dbReference type="NCBI Taxonomy" id="3238302"/>
    <lineage>
        <taxon>Bacteria</taxon>
        <taxon>Pseudomonadati</taxon>
        <taxon>Pseudomonadota</taxon>
        <taxon>Gammaproteobacteria</taxon>
        <taxon>Cellvibrionales</taxon>
        <taxon>Spongiibacteraceae</taxon>
        <taxon>Zhongshania</taxon>
    </lineage>
</organism>
<dbReference type="Proteomes" id="UP001557484">
    <property type="component" value="Unassembled WGS sequence"/>
</dbReference>
<name>A0ABV3TQW6_9GAMM</name>
<evidence type="ECO:0000313" key="3">
    <source>
        <dbReference type="Proteomes" id="UP001557484"/>
    </source>
</evidence>
<comment type="caution">
    <text evidence="2">The sequence shown here is derived from an EMBL/GenBank/DDBJ whole genome shotgun (WGS) entry which is preliminary data.</text>
</comment>
<sequence length="157" mass="16950">MQSYYSNKLIRQGFFGILVSLVSGFILIFSMIGGASLSPIPLLIEFDVPGTAAGWRGVHIGMMMNGIMAISFGAAMRAFYLNDTQAFRVFLGTVIAVWGNFMFYLFGMFAPNHGLTLEANAMGEASLAGAFAFFPALVGAITLFYAVISMLRAESLD</sequence>
<keyword evidence="3" id="KW-1185">Reference proteome</keyword>
<evidence type="ECO:0000313" key="2">
    <source>
        <dbReference type="EMBL" id="MEX1663952.1"/>
    </source>
</evidence>
<dbReference type="EMBL" id="JBFRYB010000001">
    <property type="protein sequence ID" value="MEX1663952.1"/>
    <property type="molecule type" value="Genomic_DNA"/>
</dbReference>
<dbReference type="Pfam" id="PF26512">
    <property type="entry name" value="SOI"/>
    <property type="match status" value="1"/>
</dbReference>
<feature type="transmembrane region" description="Helical" evidence="1">
    <location>
        <begin position="12"/>
        <end position="37"/>
    </location>
</feature>
<feature type="transmembrane region" description="Helical" evidence="1">
    <location>
        <begin position="87"/>
        <end position="107"/>
    </location>
</feature>
<dbReference type="RefSeq" id="WP_368374081.1">
    <property type="nucleotide sequence ID" value="NZ_JBFRYB010000001.1"/>
</dbReference>
<keyword evidence="1" id="KW-1133">Transmembrane helix</keyword>
<evidence type="ECO:0008006" key="4">
    <source>
        <dbReference type="Google" id="ProtNLM"/>
    </source>
</evidence>
<reference evidence="2 3" key="1">
    <citation type="journal article" date="2011" name="Int. J. Syst. Evol. Microbiol.">
        <title>Zhongshania antarctica gen. nov., sp. nov. and Zhongshania guokunii sp. nov., gammaproteobacteria respectively isolated from coastal attached (fast) ice and surface seawater of the Antarctic.</title>
        <authorList>
            <person name="Li H.J."/>
            <person name="Zhang X.Y."/>
            <person name="Chen C.X."/>
            <person name="Zhang Y.J."/>
            <person name="Gao Z.M."/>
            <person name="Yu Y."/>
            <person name="Chen X.L."/>
            <person name="Chen B."/>
            <person name="Zhang Y.Z."/>
        </authorList>
    </citation>
    <scope>NUCLEOTIDE SEQUENCE [LARGE SCALE GENOMIC DNA]</scope>
    <source>
        <strain evidence="2 3">R06B22</strain>
    </source>
</reference>
<dbReference type="InterPro" id="IPR058965">
    <property type="entry name" value="SOI/HabA-like"/>
</dbReference>
<proteinExistence type="predicted"/>
<keyword evidence="1" id="KW-0812">Transmembrane</keyword>
<protein>
    <recommendedName>
        <fullName evidence="4">Styrene-oxide isomerase</fullName>
    </recommendedName>
</protein>
<feature type="transmembrane region" description="Helical" evidence="1">
    <location>
        <begin position="127"/>
        <end position="148"/>
    </location>
</feature>
<accession>A0ABV3TQW6</accession>